<name>A0ABU4H5B7_9MICO</name>
<accession>A0ABU4H5B7</accession>
<proteinExistence type="predicted"/>
<dbReference type="PANTHER" id="PTHR21180">
    <property type="entry name" value="ENDONUCLEASE/EXONUCLEASE/PHOSPHATASE FAMILY DOMAIN-CONTAINING PROTEIN 1"/>
    <property type="match status" value="1"/>
</dbReference>
<feature type="transmembrane region" description="Helical" evidence="3">
    <location>
        <begin position="81"/>
        <end position="99"/>
    </location>
</feature>
<gene>
    <name evidence="4" type="ORF">R8Z58_17280</name>
</gene>
<feature type="coiled-coil region" evidence="1">
    <location>
        <begin position="156"/>
        <end position="184"/>
    </location>
</feature>
<keyword evidence="5" id="KW-1185">Reference proteome</keyword>
<dbReference type="InterPro" id="IPR010994">
    <property type="entry name" value="RuvA_2-like"/>
</dbReference>
<dbReference type="Proteomes" id="UP001283109">
    <property type="component" value="Unassembled WGS sequence"/>
</dbReference>
<keyword evidence="3" id="KW-0812">Transmembrane</keyword>
<dbReference type="EMBL" id="JAWQEV010000009">
    <property type="protein sequence ID" value="MDW4574531.1"/>
    <property type="molecule type" value="Genomic_DNA"/>
</dbReference>
<keyword evidence="3" id="KW-1133">Transmembrane helix</keyword>
<evidence type="ECO:0000256" key="1">
    <source>
        <dbReference type="SAM" id="Coils"/>
    </source>
</evidence>
<dbReference type="Gene3D" id="1.10.150.320">
    <property type="entry name" value="Photosystem II 12 kDa extrinsic protein"/>
    <property type="match status" value="1"/>
</dbReference>
<comment type="caution">
    <text evidence="4">The sequence shown here is derived from an EMBL/GenBank/DDBJ whole genome shotgun (WGS) entry which is preliminary data.</text>
</comment>
<organism evidence="4 5">
    <name type="scientific">Microbacterium arthrosphaerae</name>
    <dbReference type="NCBI Taxonomy" id="792652"/>
    <lineage>
        <taxon>Bacteria</taxon>
        <taxon>Bacillati</taxon>
        <taxon>Actinomycetota</taxon>
        <taxon>Actinomycetes</taxon>
        <taxon>Micrococcales</taxon>
        <taxon>Microbacteriaceae</taxon>
        <taxon>Microbacterium</taxon>
    </lineage>
</organism>
<dbReference type="RefSeq" id="WP_318355026.1">
    <property type="nucleotide sequence ID" value="NZ_JAWQEV010000009.1"/>
</dbReference>
<dbReference type="PANTHER" id="PTHR21180:SF32">
    <property type="entry name" value="ENDONUCLEASE_EXONUCLEASE_PHOSPHATASE FAMILY DOMAIN-CONTAINING PROTEIN 1"/>
    <property type="match status" value="1"/>
</dbReference>
<keyword evidence="1" id="KW-0175">Coiled coil</keyword>
<feature type="transmembrane region" description="Helical" evidence="3">
    <location>
        <begin position="53"/>
        <end position="75"/>
    </location>
</feature>
<feature type="transmembrane region" description="Helical" evidence="3">
    <location>
        <begin position="20"/>
        <end position="41"/>
    </location>
</feature>
<reference evidence="4 5" key="1">
    <citation type="submission" date="2023-11" db="EMBL/GenBank/DDBJ databases">
        <title>Draft genome sequence of Microbacterium arthrosphaerae JCM 30492.</title>
        <authorList>
            <person name="Zhang G."/>
            <person name="Ding Y."/>
        </authorList>
    </citation>
    <scope>NUCLEOTIDE SEQUENCE [LARGE SCALE GENOMIC DNA]</scope>
    <source>
        <strain evidence="4 5">JCM 30492</strain>
    </source>
</reference>
<protein>
    <submittedName>
        <fullName evidence="4">Helix-hairpin-helix domain-containing protein</fullName>
    </submittedName>
</protein>
<feature type="region of interest" description="Disordered" evidence="2">
    <location>
        <begin position="110"/>
        <end position="149"/>
    </location>
</feature>
<keyword evidence="3" id="KW-0472">Membrane</keyword>
<evidence type="ECO:0000256" key="3">
    <source>
        <dbReference type="SAM" id="Phobius"/>
    </source>
</evidence>
<dbReference type="SUPFAM" id="SSF47781">
    <property type="entry name" value="RuvA domain 2-like"/>
    <property type="match status" value="1"/>
</dbReference>
<dbReference type="Pfam" id="PF12836">
    <property type="entry name" value="HHH_3"/>
    <property type="match status" value="1"/>
</dbReference>
<evidence type="ECO:0000256" key="2">
    <source>
        <dbReference type="SAM" id="MobiDB-lite"/>
    </source>
</evidence>
<feature type="compositionally biased region" description="Low complexity" evidence="2">
    <location>
        <begin position="136"/>
        <end position="147"/>
    </location>
</feature>
<evidence type="ECO:0000313" key="5">
    <source>
        <dbReference type="Proteomes" id="UP001283109"/>
    </source>
</evidence>
<evidence type="ECO:0000313" key="4">
    <source>
        <dbReference type="EMBL" id="MDW4574531.1"/>
    </source>
</evidence>
<sequence>MSSSVRATSANDMPSVGWMLGMSSWMLLTVIPGPILTWLGFSIIGVASRSRRLIILGVVWGATAILVSLDIWGQWQALARAVVYLAGMVVALAVNPGWLRTMWQRRVEGGVQRSTASRTRESTWHRAATGTDDKAAGATKTASGSSRNARRRAARAAAAQAKAKAKAEAAAKAEADAAAKAEAERAAKAASPSAREAAALAASAGASAADLLDSGDPAPPAEPVDVNTATAAELEDLPGMTRTRARRAVKERDEQGGFTSLEDFGETVGLQPHEIVRLRRVATCSPRPRGERRFGRRVDF</sequence>
<dbReference type="InterPro" id="IPR051675">
    <property type="entry name" value="Endo/Exo/Phosphatase_dom_1"/>
</dbReference>